<dbReference type="EMBL" id="VSSQ01000003">
    <property type="protein sequence ID" value="MPL56862.1"/>
    <property type="molecule type" value="Genomic_DNA"/>
</dbReference>
<feature type="transmembrane region" description="Helical" evidence="1">
    <location>
        <begin position="204"/>
        <end position="225"/>
    </location>
</feature>
<keyword evidence="1" id="KW-0812">Transmembrane</keyword>
<feature type="transmembrane region" description="Helical" evidence="1">
    <location>
        <begin position="275"/>
        <end position="292"/>
    </location>
</feature>
<organism evidence="2">
    <name type="scientific">bioreactor metagenome</name>
    <dbReference type="NCBI Taxonomy" id="1076179"/>
    <lineage>
        <taxon>unclassified sequences</taxon>
        <taxon>metagenomes</taxon>
        <taxon>ecological metagenomes</taxon>
    </lineage>
</organism>
<feature type="transmembrane region" description="Helical" evidence="1">
    <location>
        <begin position="416"/>
        <end position="434"/>
    </location>
</feature>
<feature type="transmembrane region" description="Helical" evidence="1">
    <location>
        <begin position="346"/>
        <end position="366"/>
    </location>
</feature>
<reference evidence="2" key="1">
    <citation type="submission" date="2019-08" db="EMBL/GenBank/DDBJ databases">
        <authorList>
            <person name="Kucharzyk K."/>
            <person name="Murdoch R.W."/>
            <person name="Higgins S."/>
            <person name="Loffler F."/>
        </authorList>
    </citation>
    <scope>NUCLEOTIDE SEQUENCE</scope>
</reference>
<keyword evidence="1" id="KW-0472">Membrane</keyword>
<protein>
    <submittedName>
        <fullName evidence="2">Uncharacterized protein</fullName>
    </submittedName>
</protein>
<comment type="caution">
    <text evidence="2">The sequence shown here is derived from an EMBL/GenBank/DDBJ whole genome shotgun (WGS) entry which is preliminary data.</text>
</comment>
<feature type="transmembrane region" description="Helical" evidence="1">
    <location>
        <begin position="372"/>
        <end position="395"/>
    </location>
</feature>
<accession>A0A644ST63</accession>
<dbReference type="InterPro" id="IPR043742">
    <property type="entry name" value="DUF5687"/>
</dbReference>
<dbReference type="Pfam" id="PF18940">
    <property type="entry name" value="DUF5687"/>
    <property type="match status" value="1"/>
</dbReference>
<evidence type="ECO:0000313" key="2">
    <source>
        <dbReference type="EMBL" id="MPL56862.1"/>
    </source>
</evidence>
<feature type="transmembrane region" description="Helical" evidence="1">
    <location>
        <begin position="137"/>
        <end position="157"/>
    </location>
</feature>
<name>A0A644ST63_9ZZZZ</name>
<feature type="transmembrane region" description="Helical" evidence="1">
    <location>
        <begin position="440"/>
        <end position="461"/>
    </location>
</feature>
<keyword evidence="1" id="KW-1133">Transmembrane helix</keyword>
<proteinExistence type="predicted"/>
<feature type="transmembrane region" description="Helical" evidence="1">
    <location>
        <begin position="101"/>
        <end position="131"/>
    </location>
</feature>
<sequence>MFLKFLQLELKSFVRSPQFAAGILMKIGMLFMYAYLALIFVGGALGVYFGAKKVGYEPIQLFSRIFLVYIAIDLLLKYFMQQLPAENIKPFLTMKISKNQVAGYTLVKILVSFFSWAFLLFAIPFAALLIFKGNLNLVTVLLYFAACISMVFINTFVNTIINKSDKLMYSLFGLMVIIGGLHYFEIIDVLAISERVFYGLYQNIGSFIIPIVVLLVLAIYTFSFIKKNLYLDRGLEMKKAAGKTENIAFLNKYGTLGTFINNDIRLIKRSKAARSALIGGVLFLFYGLLFFSKGYNTSFMQVFLGIFVTGGFNFMFGQRVPAWDSSYYPLMMTQNVPYKDFLKAKWALFVIAISVSMILAVGYAFISWEFYFTIFAAGLYNLGVNSYLTLLAGAYNKKPIDLNSASKGFTSGQNNFNIKILVLLLPQMVLPMAVFGAMKYFFGMTPAVMSLGILGLIGFLLRDKIFNLIVKIYRNEKYSTIAAFKKGN</sequence>
<dbReference type="AlphaFoldDB" id="A0A644ST63"/>
<evidence type="ECO:0000256" key="1">
    <source>
        <dbReference type="SAM" id="Phobius"/>
    </source>
</evidence>
<feature type="transmembrane region" description="Helical" evidence="1">
    <location>
        <begin position="298"/>
        <end position="316"/>
    </location>
</feature>
<gene>
    <name evidence="2" type="ORF">SDC9_02353</name>
</gene>
<feature type="transmembrane region" description="Helical" evidence="1">
    <location>
        <begin position="169"/>
        <end position="192"/>
    </location>
</feature>
<feature type="transmembrane region" description="Helical" evidence="1">
    <location>
        <begin position="21"/>
        <end position="49"/>
    </location>
</feature>